<dbReference type="NCBIfam" id="TIGR03150">
    <property type="entry name" value="fabF"/>
    <property type="match status" value="1"/>
</dbReference>
<evidence type="ECO:0000256" key="11">
    <source>
        <dbReference type="PIRNR" id="PIRNR000447"/>
    </source>
</evidence>
<sequence length="416" mass="44551">MTERRVVITGIGTVSPLGNNKDDFWKNLQAGKSGIRRIQSMDTTNYDCKIAGEVVDFDPTPYFNNHKEARRADRFFQLAMAASKMAVKDSGLNPDSLDPHRIGVMVGSGIGGLSTIETQYEILLNKGPNRVSPFLIPMMITNIATGMIATEFGFMGPNMCITTACATSNNNIGEAWRIIKFGDADAIVCGGSEASIRPCGLSGFANMKALSMRNDDPERASRPWDTGRDGFVMGEGAGVVVIEELEHAKKRGATIYAELAGYGVTADAYHLTAPHPEGLGASKCMEMAFRHAKLNPTDVQYVNAHATSTPVGDMCELRAIKRTFGEYAQKGLLVSGTKSMTGHLLGAAGGIELAACILAIRDQIVPPTINVENLDPEVDVDIVANTARATKVNAALSNSFGFGGHNSALLVKKFEN</sequence>
<evidence type="ECO:0000256" key="7">
    <source>
        <dbReference type="ARBA" id="ARBA00022832"/>
    </source>
</evidence>
<comment type="pathway">
    <text evidence="1 11">Lipid metabolism; fatty acid biosynthesis.</text>
</comment>
<evidence type="ECO:0000259" key="14">
    <source>
        <dbReference type="PROSITE" id="PS52004"/>
    </source>
</evidence>
<dbReference type="InterPro" id="IPR014031">
    <property type="entry name" value="Ketoacyl_synth_C"/>
</dbReference>
<dbReference type="PANTHER" id="PTHR11712:SF336">
    <property type="entry name" value="3-OXOACYL-[ACYL-CARRIER-PROTEIN] SYNTHASE, MITOCHONDRIAL"/>
    <property type="match status" value="1"/>
</dbReference>
<dbReference type="Pfam" id="PF02801">
    <property type="entry name" value="Ketoacyl-synt_C"/>
    <property type="match status" value="1"/>
</dbReference>
<proteinExistence type="inferred from homology"/>
<evidence type="ECO:0000256" key="4">
    <source>
        <dbReference type="ARBA" id="ARBA00014657"/>
    </source>
</evidence>
<feature type="active site" description="For beta-ketoacyl synthase activity" evidence="12">
    <location>
        <position position="165"/>
    </location>
</feature>
<comment type="function">
    <text evidence="11">Involved in the type II fatty acid elongation cycle. Catalyzes the elongation of a wide range of acyl-ACP by the addition of two carbons from malonyl-ACP to an acyl acceptor. Can efficiently catalyze the conversion of palmitoleoyl-ACP (cis-hexadec-9-enoyl-ACP) to cis-vaccenoyl-ACP (cis-octadec-11-enoyl-ACP), an essential step in the thermal regulation of fatty acid composition.</text>
</comment>
<evidence type="ECO:0000256" key="1">
    <source>
        <dbReference type="ARBA" id="ARBA00005194"/>
    </source>
</evidence>
<evidence type="ECO:0000256" key="2">
    <source>
        <dbReference type="ARBA" id="ARBA00008467"/>
    </source>
</evidence>
<dbReference type="GO" id="GO:0006633">
    <property type="term" value="P:fatty acid biosynthetic process"/>
    <property type="evidence" value="ECO:0007669"/>
    <property type="project" value="UniProtKB-UniRule"/>
</dbReference>
<reference evidence="15 16" key="1">
    <citation type="submission" date="2020-08" db="EMBL/GenBank/DDBJ databases">
        <title>Genomic Encyclopedia of Type Strains, Phase IV (KMG-IV): sequencing the most valuable type-strain genomes for metagenomic binning, comparative biology and taxonomic classification.</title>
        <authorList>
            <person name="Goeker M."/>
        </authorList>
    </citation>
    <scope>NUCLEOTIDE SEQUENCE [LARGE SCALE GENOMIC DNA]</scope>
    <source>
        <strain evidence="15 16">DSM 12251</strain>
    </source>
</reference>
<evidence type="ECO:0000313" key="15">
    <source>
        <dbReference type="EMBL" id="MBB5037912.1"/>
    </source>
</evidence>
<comment type="catalytic activity">
    <reaction evidence="11">
        <text>a fatty acyl-[ACP] + malonyl-[ACP] + H(+) = a 3-oxoacyl-[ACP] + holo-[ACP] + CO2</text>
        <dbReference type="Rhea" id="RHEA:22836"/>
        <dbReference type="Rhea" id="RHEA-COMP:9623"/>
        <dbReference type="Rhea" id="RHEA-COMP:9685"/>
        <dbReference type="Rhea" id="RHEA-COMP:9916"/>
        <dbReference type="Rhea" id="RHEA-COMP:14125"/>
        <dbReference type="ChEBI" id="CHEBI:15378"/>
        <dbReference type="ChEBI" id="CHEBI:16526"/>
        <dbReference type="ChEBI" id="CHEBI:64479"/>
        <dbReference type="ChEBI" id="CHEBI:78449"/>
        <dbReference type="ChEBI" id="CHEBI:78776"/>
        <dbReference type="ChEBI" id="CHEBI:138651"/>
    </reaction>
</comment>
<dbReference type="InterPro" id="IPR020841">
    <property type="entry name" value="PKS_Beta-ketoAc_synthase_dom"/>
</dbReference>
<dbReference type="Pfam" id="PF00109">
    <property type="entry name" value="ketoacyl-synt"/>
    <property type="match status" value="1"/>
</dbReference>
<comment type="caution">
    <text evidence="15">The sequence shown here is derived from an EMBL/GenBank/DDBJ whole genome shotgun (WGS) entry which is preliminary data.</text>
</comment>
<dbReference type="Gene3D" id="3.40.47.10">
    <property type="match status" value="1"/>
</dbReference>
<dbReference type="GO" id="GO:0004315">
    <property type="term" value="F:3-oxoacyl-[acyl-carrier-protein] synthase activity"/>
    <property type="evidence" value="ECO:0007669"/>
    <property type="project" value="UniProtKB-UniRule"/>
</dbReference>
<dbReference type="InterPro" id="IPR000794">
    <property type="entry name" value="Beta-ketoacyl_synthase"/>
</dbReference>
<dbReference type="GO" id="GO:0005829">
    <property type="term" value="C:cytosol"/>
    <property type="evidence" value="ECO:0007669"/>
    <property type="project" value="TreeGrafter"/>
</dbReference>
<dbReference type="InterPro" id="IPR018201">
    <property type="entry name" value="Ketoacyl_synth_AS"/>
</dbReference>
<accession>A0A7W7YKW4</accession>
<keyword evidence="7" id="KW-0276">Fatty acid metabolism</keyword>
<evidence type="ECO:0000256" key="13">
    <source>
        <dbReference type="RuleBase" id="RU003694"/>
    </source>
</evidence>
<dbReference type="EC" id="2.3.1.179" evidence="3 11"/>
<dbReference type="InterPro" id="IPR017568">
    <property type="entry name" value="3-oxoacyl-ACP_synth-2"/>
</dbReference>
<dbReference type="Proteomes" id="UP000534294">
    <property type="component" value="Unassembled WGS sequence"/>
</dbReference>
<name>A0A7W7YKW4_9BACT</name>
<evidence type="ECO:0000256" key="5">
    <source>
        <dbReference type="ARBA" id="ARBA00022516"/>
    </source>
</evidence>
<dbReference type="InterPro" id="IPR014030">
    <property type="entry name" value="Ketoacyl_synth_N"/>
</dbReference>
<protein>
    <recommendedName>
        <fullName evidence="4 11">3-oxoacyl-[acyl-carrier-protein] synthase 2</fullName>
        <ecNumber evidence="3 11">2.3.1.179</ecNumber>
    </recommendedName>
</protein>
<dbReference type="FunFam" id="3.40.47.10:FF:000009">
    <property type="entry name" value="3-oxoacyl-[acyl-carrier-protein] synthase 2"/>
    <property type="match status" value="1"/>
</dbReference>
<gene>
    <name evidence="15" type="ORF">HNQ64_002161</name>
</gene>
<evidence type="ECO:0000256" key="10">
    <source>
        <dbReference type="ARBA" id="ARBA00023315"/>
    </source>
</evidence>
<dbReference type="PROSITE" id="PS00606">
    <property type="entry name" value="KS3_1"/>
    <property type="match status" value="1"/>
</dbReference>
<evidence type="ECO:0000256" key="12">
    <source>
        <dbReference type="PIRSR" id="PIRSR000447-1"/>
    </source>
</evidence>
<comment type="similarity">
    <text evidence="2 11 13">Belongs to the thiolase-like superfamily. Beta-ketoacyl-ACP synthases family.</text>
</comment>
<keyword evidence="10 11" id="KW-0012">Acyltransferase</keyword>
<dbReference type="CDD" id="cd00834">
    <property type="entry name" value="KAS_I_II"/>
    <property type="match status" value="1"/>
</dbReference>
<evidence type="ECO:0000256" key="6">
    <source>
        <dbReference type="ARBA" id="ARBA00022679"/>
    </source>
</evidence>
<organism evidence="15 16">
    <name type="scientific">Prosthecobacter dejongeii</name>
    <dbReference type="NCBI Taxonomy" id="48465"/>
    <lineage>
        <taxon>Bacteria</taxon>
        <taxon>Pseudomonadati</taxon>
        <taxon>Verrucomicrobiota</taxon>
        <taxon>Verrucomicrobiia</taxon>
        <taxon>Verrucomicrobiales</taxon>
        <taxon>Verrucomicrobiaceae</taxon>
        <taxon>Prosthecobacter</taxon>
    </lineage>
</organism>
<dbReference type="NCBIfam" id="NF004970">
    <property type="entry name" value="PRK06333.1"/>
    <property type="match status" value="1"/>
</dbReference>
<keyword evidence="16" id="KW-1185">Reference proteome</keyword>
<feature type="domain" description="Ketosynthase family 3 (KS3)" evidence="14">
    <location>
        <begin position="3"/>
        <end position="413"/>
    </location>
</feature>
<evidence type="ECO:0000256" key="8">
    <source>
        <dbReference type="ARBA" id="ARBA00023098"/>
    </source>
</evidence>
<keyword evidence="9 11" id="KW-0275">Fatty acid biosynthesis</keyword>
<dbReference type="RefSeq" id="WP_184208221.1">
    <property type="nucleotide sequence ID" value="NZ_JACHIF010000003.1"/>
</dbReference>
<dbReference type="NCBIfam" id="NF005589">
    <property type="entry name" value="PRK07314.1"/>
    <property type="match status" value="1"/>
</dbReference>
<dbReference type="SUPFAM" id="SSF53901">
    <property type="entry name" value="Thiolase-like"/>
    <property type="match status" value="2"/>
</dbReference>
<dbReference type="PIRSF" id="PIRSF000447">
    <property type="entry name" value="KAS_II"/>
    <property type="match status" value="1"/>
</dbReference>
<keyword evidence="8" id="KW-0443">Lipid metabolism</keyword>
<dbReference type="SMART" id="SM00825">
    <property type="entry name" value="PKS_KS"/>
    <property type="match status" value="1"/>
</dbReference>
<dbReference type="PANTHER" id="PTHR11712">
    <property type="entry name" value="POLYKETIDE SYNTHASE-RELATED"/>
    <property type="match status" value="1"/>
</dbReference>
<evidence type="ECO:0000256" key="9">
    <source>
        <dbReference type="ARBA" id="ARBA00023160"/>
    </source>
</evidence>
<dbReference type="InterPro" id="IPR016039">
    <property type="entry name" value="Thiolase-like"/>
</dbReference>
<keyword evidence="6 11" id="KW-0808">Transferase</keyword>
<comment type="catalytic activity">
    <reaction evidence="11">
        <text>(9Z)-hexadecenoyl-[ACP] + malonyl-[ACP] + H(+) = 3-oxo-(11Z)-octadecenoyl-[ACP] + holo-[ACP] + CO2</text>
        <dbReference type="Rhea" id="RHEA:55040"/>
        <dbReference type="Rhea" id="RHEA-COMP:9623"/>
        <dbReference type="Rhea" id="RHEA-COMP:9685"/>
        <dbReference type="Rhea" id="RHEA-COMP:10800"/>
        <dbReference type="Rhea" id="RHEA-COMP:14074"/>
        <dbReference type="ChEBI" id="CHEBI:15378"/>
        <dbReference type="ChEBI" id="CHEBI:16526"/>
        <dbReference type="ChEBI" id="CHEBI:64479"/>
        <dbReference type="ChEBI" id="CHEBI:78449"/>
        <dbReference type="ChEBI" id="CHEBI:83989"/>
        <dbReference type="ChEBI" id="CHEBI:138538"/>
        <dbReference type="EC" id="2.3.1.179"/>
    </reaction>
</comment>
<evidence type="ECO:0000256" key="3">
    <source>
        <dbReference type="ARBA" id="ARBA00012356"/>
    </source>
</evidence>
<dbReference type="EMBL" id="JACHIF010000003">
    <property type="protein sequence ID" value="MBB5037912.1"/>
    <property type="molecule type" value="Genomic_DNA"/>
</dbReference>
<evidence type="ECO:0000313" key="16">
    <source>
        <dbReference type="Proteomes" id="UP000534294"/>
    </source>
</evidence>
<dbReference type="PROSITE" id="PS52004">
    <property type="entry name" value="KS3_2"/>
    <property type="match status" value="1"/>
</dbReference>
<dbReference type="AlphaFoldDB" id="A0A7W7YKW4"/>
<dbReference type="UniPathway" id="UPA00094"/>
<keyword evidence="5 11" id="KW-0444">Lipid biosynthesis</keyword>